<name>A0ABV7UN69_9HYPH</name>
<dbReference type="Proteomes" id="UP001595704">
    <property type="component" value="Unassembled WGS sequence"/>
</dbReference>
<keyword evidence="7 10" id="KW-0520">NAD</keyword>
<dbReference type="Pfam" id="PF01370">
    <property type="entry name" value="Epimerase"/>
    <property type="match status" value="1"/>
</dbReference>
<protein>
    <recommendedName>
        <fullName evidence="6 10">UDP-glucose 4-epimerase</fullName>
        <ecNumber evidence="5 10">5.1.3.2</ecNumber>
    </recommendedName>
</protein>
<evidence type="ECO:0000256" key="10">
    <source>
        <dbReference type="RuleBase" id="RU366046"/>
    </source>
</evidence>
<proteinExistence type="inferred from homology"/>
<dbReference type="Gene3D" id="3.40.50.720">
    <property type="entry name" value="NAD(P)-binding Rossmann-like Domain"/>
    <property type="match status" value="1"/>
</dbReference>
<evidence type="ECO:0000256" key="2">
    <source>
        <dbReference type="ARBA" id="ARBA00001911"/>
    </source>
</evidence>
<keyword evidence="8 10" id="KW-0413">Isomerase</keyword>
<comment type="cofactor">
    <cofactor evidence="2 10">
        <name>NAD(+)</name>
        <dbReference type="ChEBI" id="CHEBI:57540"/>
    </cofactor>
</comment>
<evidence type="ECO:0000256" key="5">
    <source>
        <dbReference type="ARBA" id="ARBA00013189"/>
    </source>
</evidence>
<evidence type="ECO:0000256" key="4">
    <source>
        <dbReference type="ARBA" id="ARBA00007637"/>
    </source>
</evidence>
<organism evidence="12 13">
    <name type="scientific">Camelimonas fluminis</name>
    <dbReference type="NCBI Taxonomy" id="1576911"/>
    <lineage>
        <taxon>Bacteria</taxon>
        <taxon>Pseudomonadati</taxon>
        <taxon>Pseudomonadota</taxon>
        <taxon>Alphaproteobacteria</taxon>
        <taxon>Hyphomicrobiales</taxon>
        <taxon>Chelatococcaceae</taxon>
        <taxon>Camelimonas</taxon>
    </lineage>
</organism>
<evidence type="ECO:0000256" key="7">
    <source>
        <dbReference type="ARBA" id="ARBA00023027"/>
    </source>
</evidence>
<dbReference type="NCBIfam" id="TIGR01179">
    <property type="entry name" value="galE"/>
    <property type="match status" value="1"/>
</dbReference>
<feature type="domain" description="NAD-dependent epimerase/dehydratase" evidence="11">
    <location>
        <begin position="3"/>
        <end position="251"/>
    </location>
</feature>
<comment type="similarity">
    <text evidence="4 10">Belongs to the NAD(P)-dependent epimerase/dehydratase family.</text>
</comment>
<dbReference type="RefSeq" id="WP_191321072.1">
    <property type="nucleotide sequence ID" value="NZ_BNCG01000039.1"/>
</dbReference>
<keyword evidence="13" id="KW-1185">Reference proteome</keyword>
<comment type="pathway">
    <text evidence="3 10">Carbohydrate metabolism; galactose metabolism.</text>
</comment>
<dbReference type="InterPro" id="IPR036291">
    <property type="entry name" value="NAD(P)-bd_dom_sf"/>
</dbReference>
<evidence type="ECO:0000313" key="13">
    <source>
        <dbReference type="Proteomes" id="UP001595704"/>
    </source>
</evidence>
<evidence type="ECO:0000259" key="11">
    <source>
        <dbReference type="Pfam" id="PF01370"/>
    </source>
</evidence>
<dbReference type="PANTHER" id="PTHR43725:SF53">
    <property type="entry name" value="UDP-ARABINOSE 4-EPIMERASE 1"/>
    <property type="match status" value="1"/>
</dbReference>
<dbReference type="InterPro" id="IPR005886">
    <property type="entry name" value="UDP_G4E"/>
</dbReference>
<comment type="catalytic activity">
    <reaction evidence="1 10">
        <text>UDP-alpha-D-glucose = UDP-alpha-D-galactose</text>
        <dbReference type="Rhea" id="RHEA:22168"/>
        <dbReference type="ChEBI" id="CHEBI:58885"/>
        <dbReference type="ChEBI" id="CHEBI:66914"/>
        <dbReference type="EC" id="5.1.3.2"/>
    </reaction>
</comment>
<dbReference type="CDD" id="cd05247">
    <property type="entry name" value="UDP_G4E_1_SDR_e"/>
    <property type="match status" value="1"/>
</dbReference>
<dbReference type="InterPro" id="IPR001509">
    <property type="entry name" value="Epimerase_deHydtase"/>
</dbReference>
<evidence type="ECO:0000256" key="1">
    <source>
        <dbReference type="ARBA" id="ARBA00000083"/>
    </source>
</evidence>
<evidence type="ECO:0000313" key="12">
    <source>
        <dbReference type="EMBL" id="MFC3640185.1"/>
    </source>
</evidence>
<dbReference type="GO" id="GO:0003978">
    <property type="term" value="F:UDP-glucose 4-epimerase activity"/>
    <property type="evidence" value="ECO:0007669"/>
    <property type="project" value="UniProtKB-EC"/>
</dbReference>
<reference evidence="13" key="1">
    <citation type="journal article" date="2019" name="Int. J. Syst. Evol. Microbiol.">
        <title>The Global Catalogue of Microorganisms (GCM) 10K type strain sequencing project: providing services to taxonomists for standard genome sequencing and annotation.</title>
        <authorList>
            <consortium name="The Broad Institute Genomics Platform"/>
            <consortium name="The Broad Institute Genome Sequencing Center for Infectious Disease"/>
            <person name="Wu L."/>
            <person name="Ma J."/>
        </authorList>
    </citation>
    <scope>NUCLEOTIDE SEQUENCE [LARGE SCALE GENOMIC DNA]</scope>
    <source>
        <strain evidence="13">KCTC 42282</strain>
    </source>
</reference>
<comment type="caution">
    <text evidence="12">The sequence shown here is derived from an EMBL/GenBank/DDBJ whole genome shotgun (WGS) entry which is preliminary data.</text>
</comment>
<evidence type="ECO:0000256" key="9">
    <source>
        <dbReference type="ARBA" id="ARBA00023277"/>
    </source>
</evidence>
<evidence type="ECO:0000256" key="3">
    <source>
        <dbReference type="ARBA" id="ARBA00004947"/>
    </source>
</evidence>
<dbReference type="Gene3D" id="3.90.25.10">
    <property type="entry name" value="UDP-galactose 4-epimerase, domain 1"/>
    <property type="match status" value="1"/>
</dbReference>
<keyword evidence="9 10" id="KW-0119">Carbohydrate metabolism</keyword>
<dbReference type="EC" id="5.1.3.2" evidence="5 10"/>
<dbReference type="EMBL" id="JBHRYC010000124">
    <property type="protein sequence ID" value="MFC3640185.1"/>
    <property type="molecule type" value="Genomic_DNA"/>
</dbReference>
<evidence type="ECO:0000256" key="6">
    <source>
        <dbReference type="ARBA" id="ARBA00018569"/>
    </source>
</evidence>
<sequence length="329" mass="34662">MAVLVSGGAGYIGSHMAHALCDAGERVVVVDDLSTGQRAAVPRAATFIQADVSDQAGMADILRQHQVTAIAHFAARIVVPDSVADPLGYYLANTVKTRALLETAVAGGIGHFIFSSTAAVYGDAGDGAVGEDAPLAPVSPYGRSKLMSEWMLQDAAGAHGLKYAALRYFNVAGADPQGRTGQSTPNATHLIKVACQTALGKRDRLQVFGVDYPTADGSCIRDYIHVTDLAQAHVEALEHLRGGGDSFIANCGYGRGLSVLEVIRAVERITGRSLPVEIAPRRAGDPARIVANTARIQNLLDWRPQHDSIDEIVGSALAWEQRLTNSASG</sequence>
<accession>A0ABV7UN69</accession>
<gene>
    <name evidence="12" type="primary">galE</name>
    <name evidence="12" type="ORF">ACFONL_22890</name>
</gene>
<comment type="subunit">
    <text evidence="10">Homodimer.</text>
</comment>
<dbReference type="SUPFAM" id="SSF51735">
    <property type="entry name" value="NAD(P)-binding Rossmann-fold domains"/>
    <property type="match status" value="1"/>
</dbReference>
<evidence type="ECO:0000256" key="8">
    <source>
        <dbReference type="ARBA" id="ARBA00023235"/>
    </source>
</evidence>
<dbReference type="PANTHER" id="PTHR43725">
    <property type="entry name" value="UDP-GLUCOSE 4-EPIMERASE"/>
    <property type="match status" value="1"/>
</dbReference>